<gene>
    <name evidence="1" type="ORF">ElyMa_006707000</name>
</gene>
<reference evidence="1 2" key="1">
    <citation type="journal article" date="2021" name="Elife">
        <title>Chloroplast acquisition without the gene transfer in kleptoplastic sea slugs, Plakobranchus ocellatus.</title>
        <authorList>
            <person name="Maeda T."/>
            <person name="Takahashi S."/>
            <person name="Yoshida T."/>
            <person name="Shimamura S."/>
            <person name="Takaki Y."/>
            <person name="Nagai Y."/>
            <person name="Toyoda A."/>
            <person name="Suzuki Y."/>
            <person name="Arimoto A."/>
            <person name="Ishii H."/>
            <person name="Satoh N."/>
            <person name="Nishiyama T."/>
            <person name="Hasebe M."/>
            <person name="Maruyama T."/>
            <person name="Minagawa J."/>
            <person name="Obokata J."/>
            <person name="Shigenobu S."/>
        </authorList>
    </citation>
    <scope>NUCLEOTIDE SEQUENCE [LARGE SCALE GENOMIC DNA]</scope>
</reference>
<dbReference type="AlphaFoldDB" id="A0AAV4ISL5"/>
<protein>
    <submittedName>
        <fullName evidence="1">Uncharacterized protein</fullName>
    </submittedName>
</protein>
<dbReference type="EMBL" id="BMAT01013420">
    <property type="protein sequence ID" value="GFS12793.1"/>
    <property type="molecule type" value="Genomic_DNA"/>
</dbReference>
<proteinExistence type="predicted"/>
<keyword evidence="2" id="KW-1185">Reference proteome</keyword>
<sequence>MEVLTSSLNIDSTGKYVIPNKHESQPKLAFKAEKSDGFLKLHRNIHKEHSWCHIPGFSYPSTWKIFPYHIRHLEALSVPQCQERESALPVATLPVLVFASLDSLQSSRQVHRTRPTCSVEWKTL</sequence>
<dbReference type="Proteomes" id="UP000762676">
    <property type="component" value="Unassembled WGS sequence"/>
</dbReference>
<accession>A0AAV4ISL5</accession>
<evidence type="ECO:0000313" key="1">
    <source>
        <dbReference type="EMBL" id="GFS12793.1"/>
    </source>
</evidence>
<name>A0AAV4ISL5_9GAST</name>
<organism evidence="1 2">
    <name type="scientific">Elysia marginata</name>
    <dbReference type="NCBI Taxonomy" id="1093978"/>
    <lineage>
        <taxon>Eukaryota</taxon>
        <taxon>Metazoa</taxon>
        <taxon>Spiralia</taxon>
        <taxon>Lophotrochozoa</taxon>
        <taxon>Mollusca</taxon>
        <taxon>Gastropoda</taxon>
        <taxon>Heterobranchia</taxon>
        <taxon>Euthyneura</taxon>
        <taxon>Panpulmonata</taxon>
        <taxon>Sacoglossa</taxon>
        <taxon>Placobranchoidea</taxon>
        <taxon>Plakobranchidae</taxon>
        <taxon>Elysia</taxon>
    </lineage>
</organism>
<evidence type="ECO:0000313" key="2">
    <source>
        <dbReference type="Proteomes" id="UP000762676"/>
    </source>
</evidence>
<comment type="caution">
    <text evidence="1">The sequence shown here is derived from an EMBL/GenBank/DDBJ whole genome shotgun (WGS) entry which is preliminary data.</text>
</comment>